<proteinExistence type="inferred from homology"/>
<dbReference type="EMBL" id="JBFOLJ010000020">
    <property type="protein sequence ID" value="KAL2462756.1"/>
    <property type="molecule type" value="Genomic_DNA"/>
</dbReference>
<feature type="transmembrane region" description="Helical" evidence="14">
    <location>
        <begin position="90"/>
        <end position="111"/>
    </location>
</feature>
<reference evidence="17" key="1">
    <citation type="submission" date="2024-07" db="EMBL/GenBank/DDBJ databases">
        <title>Two chromosome-level genome assemblies of Korean endemic species Abeliophyllum distichum and Forsythia ovata (Oleaceae).</title>
        <authorList>
            <person name="Jang H."/>
        </authorList>
    </citation>
    <scope>NUCLEOTIDE SEQUENCE [LARGE SCALE GENOMIC DNA]</scope>
</reference>
<dbReference type="GO" id="GO:0016020">
    <property type="term" value="C:membrane"/>
    <property type="evidence" value="ECO:0007669"/>
    <property type="project" value="UniProtKB-SubCell"/>
</dbReference>
<dbReference type="InterPro" id="IPR015876">
    <property type="entry name" value="Acyl-CoA_DS"/>
</dbReference>
<evidence type="ECO:0000256" key="4">
    <source>
        <dbReference type="ARBA" id="ARBA00022516"/>
    </source>
</evidence>
<evidence type="ECO:0000256" key="12">
    <source>
        <dbReference type="ARBA" id="ARBA00023160"/>
    </source>
</evidence>
<evidence type="ECO:0000259" key="15">
    <source>
        <dbReference type="Pfam" id="PF00487"/>
    </source>
</evidence>
<organism evidence="16 17">
    <name type="scientific">Forsythia ovata</name>
    <dbReference type="NCBI Taxonomy" id="205694"/>
    <lineage>
        <taxon>Eukaryota</taxon>
        <taxon>Viridiplantae</taxon>
        <taxon>Streptophyta</taxon>
        <taxon>Embryophyta</taxon>
        <taxon>Tracheophyta</taxon>
        <taxon>Spermatophyta</taxon>
        <taxon>Magnoliopsida</taxon>
        <taxon>eudicotyledons</taxon>
        <taxon>Gunneridae</taxon>
        <taxon>Pentapetalae</taxon>
        <taxon>asterids</taxon>
        <taxon>lamiids</taxon>
        <taxon>Lamiales</taxon>
        <taxon>Oleaceae</taxon>
        <taxon>Forsythieae</taxon>
        <taxon>Forsythia</taxon>
    </lineage>
</organism>
<gene>
    <name evidence="16" type="ORF">Fot_53993</name>
</gene>
<evidence type="ECO:0000256" key="11">
    <source>
        <dbReference type="ARBA" id="ARBA00023136"/>
    </source>
</evidence>
<feature type="domain" description="Fatty acid desaturase" evidence="15">
    <location>
        <begin position="89"/>
        <end position="186"/>
    </location>
</feature>
<keyword evidence="5 13" id="KW-0812">Transmembrane</keyword>
<evidence type="ECO:0000256" key="6">
    <source>
        <dbReference type="ARBA" id="ARBA00022832"/>
    </source>
</evidence>
<dbReference type="GO" id="GO:0006633">
    <property type="term" value="P:fatty acid biosynthetic process"/>
    <property type="evidence" value="ECO:0007669"/>
    <property type="project" value="UniProtKB-KW"/>
</dbReference>
<dbReference type="Proteomes" id="UP001604277">
    <property type="component" value="Unassembled WGS sequence"/>
</dbReference>
<evidence type="ECO:0000313" key="16">
    <source>
        <dbReference type="EMBL" id="KAL2462756.1"/>
    </source>
</evidence>
<keyword evidence="11 14" id="KW-0472">Membrane</keyword>
<keyword evidence="8 13" id="KW-0560">Oxidoreductase</keyword>
<dbReference type="GO" id="GO:0016491">
    <property type="term" value="F:oxidoreductase activity"/>
    <property type="evidence" value="ECO:0007669"/>
    <property type="project" value="UniProtKB-KW"/>
</dbReference>
<evidence type="ECO:0000256" key="5">
    <source>
        <dbReference type="ARBA" id="ARBA00022692"/>
    </source>
</evidence>
<comment type="subcellular location">
    <subcellularLocation>
        <location evidence="1">Membrane</location>
        <topology evidence="1">Multi-pass membrane protein</topology>
    </subcellularLocation>
</comment>
<keyword evidence="7 14" id="KW-1133">Transmembrane helix</keyword>
<keyword evidence="9" id="KW-0408">Iron</keyword>
<comment type="cofactor">
    <cofactor evidence="13">
        <name>Fe(2+)</name>
        <dbReference type="ChEBI" id="CHEBI:29033"/>
    </cofactor>
</comment>
<evidence type="ECO:0000256" key="7">
    <source>
        <dbReference type="ARBA" id="ARBA00022989"/>
    </source>
</evidence>
<keyword evidence="10" id="KW-0443">Lipid metabolism</keyword>
<evidence type="ECO:0000256" key="1">
    <source>
        <dbReference type="ARBA" id="ARBA00004141"/>
    </source>
</evidence>
<dbReference type="InterPro" id="IPR005804">
    <property type="entry name" value="FA_desaturase_dom"/>
</dbReference>
<comment type="domain">
    <text evidence="13">The histidine box domains are involved in binding the catalytic metal ions.</text>
</comment>
<dbReference type="AlphaFoldDB" id="A0ABD1PFR7"/>
<comment type="similarity">
    <text evidence="3 13">Belongs to the fatty acid desaturase type 1 family.</text>
</comment>
<dbReference type="PANTHER" id="PTHR11351:SF31">
    <property type="entry name" value="DESATURASE 1, ISOFORM A-RELATED"/>
    <property type="match status" value="1"/>
</dbReference>
<evidence type="ECO:0000256" key="14">
    <source>
        <dbReference type="SAM" id="Phobius"/>
    </source>
</evidence>
<evidence type="ECO:0000256" key="3">
    <source>
        <dbReference type="ARBA" id="ARBA00009295"/>
    </source>
</evidence>
<dbReference type="CDD" id="cd03505">
    <property type="entry name" value="Delta9-FADS-like"/>
    <property type="match status" value="2"/>
</dbReference>
<protein>
    <submittedName>
        <fullName evidence="16">Palmitoyl-monogalactosyldiacylglycerol delta-7 desaturase</fullName>
    </submittedName>
</protein>
<feature type="domain" description="Fatty acid desaturase" evidence="15">
    <location>
        <begin position="294"/>
        <end position="365"/>
    </location>
</feature>
<name>A0ABD1PFR7_9LAMI</name>
<evidence type="ECO:0000256" key="9">
    <source>
        <dbReference type="ARBA" id="ARBA00023004"/>
    </source>
</evidence>
<evidence type="ECO:0000313" key="17">
    <source>
        <dbReference type="Proteomes" id="UP001604277"/>
    </source>
</evidence>
<comment type="caution">
    <text evidence="16">The sequence shown here is derived from an EMBL/GenBank/DDBJ whole genome shotgun (WGS) entry which is preliminary data.</text>
</comment>
<evidence type="ECO:0000256" key="8">
    <source>
        <dbReference type="ARBA" id="ARBA00023002"/>
    </source>
</evidence>
<dbReference type="Pfam" id="PF00487">
    <property type="entry name" value="FA_desaturase"/>
    <property type="match status" value="2"/>
</dbReference>
<keyword evidence="12 13" id="KW-0275">Fatty acid biosynthesis</keyword>
<evidence type="ECO:0000256" key="13">
    <source>
        <dbReference type="RuleBase" id="RU000581"/>
    </source>
</evidence>
<dbReference type="PRINTS" id="PR00075">
    <property type="entry name" value="FACDDSATRASE"/>
</dbReference>
<keyword evidence="6" id="KW-0276">Fatty acid metabolism</keyword>
<evidence type="ECO:0000256" key="10">
    <source>
        <dbReference type="ARBA" id="ARBA00023098"/>
    </source>
</evidence>
<keyword evidence="4 13" id="KW-0444">Lipid biosynthesis</keyword>
<dbReference type="PANTHER" id="PTHR11351">
    <property type="entry name" value="ACYL-COA DESATURASE"/>
    <property type="match status" value="1"/>
</dbReference>
<accession>A0ABD1PFR7</accession>
<comment type="pathway">
    <text evidence="2">Lipid metabolism.</text>
</comment>
<evidence type="ECO:0000256" key="2">
    <source>
        <dbReference type="ARBA" id="ARBA00005189"/>
    </source>
</evidence>
<keyword evidence="17" id="KW-1185">Reference proteome</keyword>
<sequence>MGLEHVACEPFGLFLFGTPNGLYWAQILSQGNGAVISIIVDQPAGSDPILKARNWFVKKLRNKDLQCGKPNNVGDLEKQPFYKFLESTYLIHPIGLGALLYALGGFPYFVWGMGVRTVYVYHGTWLVNSASHTWGKQTWNTGDLSKNNWWVAMITFGEGWHNNHHAFEYSARHGLEWWQIDITWYVIRLLEAIGLATDVKLPTSAQKQRMAFNKFLEAIGLATDVYLCPKAKDGLTQLMVRQKVINPQSRLYSEEERQIILLFIHQLRNCFEITLFVSSFISNENLSKVTLQGVRTVFVYHITWLVNSASHTWGKQAWNTGDLSRNNWWLAMITFGEGWHNNHHAFEYSARQGLEWWQIDITWYVIRLLEAIGLATDVKLPTSAQKQRMAFNK</sequence>